<protein>
    <submittedName>
        <fullName evidence="1">Uncharacterized protein</fullName>
    </submittedName>
</protein>
<reference evidence="1" key="1">
    <citation type="journal article" date="2020" name="Stud. Mycol.">
        <title>101 Dothideomycetes genomes: a test case for predicting lifestyles and emergence of pathogens.</title>
        <authorList>
            <person name="Haridas S."/>
            <person name="Albert R."/>
            <person name="Binder M."/>
            <person name="Bloem J."/>
            <person name="Labutti K."/>
            <person name="Salamov A."/>
            <person name="Andreopoulos B."/>
            <person name="Baker S."/>
            <person name="Barry K."/>
            <person name="Bills G."/>
            <person name="Bluhm B."/>
            <person name="Cannon C."/>
            <person name="Castanera R."/>
            <person name="Culley D."/>
            <person name="Daum C."/>
            <person name="Ezra D."/>
            <person name="Gonzalez J."/>
            <person name="Henrissat B."/>
            <person name="Kuo A."/>
            <person name="Liang C."/>
            <person name="Lipzen A."/>
            <person name="Lutzoni F."/>
            <person name="Magnuson J."/>
            <person name="Mondo S."/>
            <person name="Nolan M."/>
            <person name="Ohm R."/>
            <person name="Pangilinan J."/>
            <person name="Park H.-J."/>
            <person name="Ramirez L."/>
            <person name="Alfaro M."/>
            <person name="Sun H."/>
            <person name="Tritt A."/>
            <person name="Yoshinaga Y."/>
            <person name="Zwiers L.-H."/>
            <person name="Turgeon B."/>
            <person name="Goodwin S."/>
            <person name="Spatafora J."/>
            <person name="Crous P."/>
            <person name="Grigoriev I."/>
        </authorList>
    </citation>
    <scope>NUCLEOTIDE SEQUENCE</scope>
    <source>
        <strain evidence="1">CBS 130266</strain>
    </source>
</reference>
<comment type="caution">
    <text evidence="1">The sequence shown here is derived from an EMBL/GenBank/DDBJ whole genome shotgun (WGS) entry which is preliminary data.</text>
</comment>
<sequence>MKTRKSNANRHVCKRKKWTFIILVTEGAKIPETRQPFTHLTKMRMILFCSPWRDIKSSMYQVYLENYCLCVQ</sequence>
<proteinExistence type="predicted"/>
<accession>A0A9P4P1X8</accession>
<name>A0A9P4P1X8_9PEZI</name>
<dbReference type="EMBL" id="MU007012">
    <property type="protein sequence ID" value="KAF2435916.1"/>
    <property type="molecule type" value="Genomic_DNA"/>
</dbReference>
<dbReference type="AlphaFoldDB" id="A0A9P4P1X8"/>
<keyword evidence="2" id="KW-1185">Reference proteome</keyword>
<evidence type="ECO:0000313" key="2">
    <source>
        <dbReference type="Proteomes" id="UP000800235"/>
    </source>
</evidence>
<dbReference type="Proteomes" id="UP000800235">
    <property type="component" value="Unassembled WGS sequence"/>
</dbReference>
<organism evidence="1 2">
    <name type="scientific">Tothia fuscella</name>
    <dbReference type="NCBI Taxonomy" id="1048955"/>
    <lineage>
        <taxon>Eukaryota</taxon>
        <taxon>Fungi</taxon>
        <taxon>Dikarya</taxon>
        <taxon>Ascomycota</taxon>
        <taxon>Pezizomycotina</taxon>
        <taxon>Dothideomycetes</taxon>
        <taxon>Pleosporomycetidae</taxon>
        <taxon>Venturiales</taxon>
        <taxon>Cylindrosympodiaceae</taxon>
        <taxon>Tothia</taxon>
    </lineage>
</organism>
<gene>
    <name evidence="1" type="ORF">EJ08DRAFT_294467</name>
</gene>
<evidence type="ECO:0000313" key="1">
    <source>
        <dbReference type="EMBL" id="KAF2435916.1"/>
    </source>
</evidence>